<dbReference type="InterPro" id="IPR052521">
    <property type="entry name" value="Cell_div_SPOR-domain"/>
</dbReference>
<comment type="caution">
    <text evidence="4">The sequence shown here is derived from an EMBL/GenBank/DDBJ whole genome shotgun (WGS) entry which is preliminary data.</text>
</comment>
<dbReference type="Pfam" id="PF05036">
    <property type="entry name" value="SPOR"/>
    <property type="match status" value="1"/>
</dbReference>
<dbReference type="SUPFAM" id="SSF110997">
    <property type="entry name" value="Sporulation related repeat"/>
    <property type="match status" value="1"/>
</dbReference>
<gene>
    <name evidence="4" type="ORF">JHL22_01785</name>
</gene>
<accession>A0ABS1E8H4</accession>
<evidence type="ECO:0000259" key="3">
    <source>
        <dbReference type="PROSITE" id="PS51724"/>
    </source>
</evidence>
<evidence type="ECO:0000313" key="5">
    <source>
        <dbReference type="Proteomes" id="UP000635316"/>
    </source>
</evidence>
<dbReference type="InterPro" id="IPR007730">
    <property type="entry name" value="SPOR-like_dom"/>
</dbReference>
<feature type="compositionally biased region" description="Low complexity" evidence="1">
    <location>
        <begin position="8"/>
        <end position="23"/>
    </location>
</feature>
<dbReference type="InterPro" id="IPR036680">
    <property type="entry name" value="SPOR-like_sf"/>
</dbReference>
<keyword evidence="2" id="KW-0812">Transmembrane</keyword>
<organism evidence="4 5">
    <name type="scientific">Advenella mandrilli</name>
    <dbReference type="NCBI Taxonomy" id="2800330"/>
    <lineage>
        <taxon>Bacteria</taxon>
        <taxon>Pseudomonadati</taxon>
        <taxon>Pseudomonadota</taxon>
        <taxon>Betaproteobacteria</taxon>
        <taxon>Burkholderiales</taxon>
        <taxon>Alcaligenaceae</taxon>
    </lineage>
</organism>
<feature type="compositionally biased region" description="Low complexity" evidence="1">
    <location>
        <begin position="150"/>
        <end position="166"/>
    </location>
</feature>
<feature type="region of interest" description="Disordered" evidence="1">
    <location>
        <begin position="50"/>
        <end position="166"/>
    </location>
</feature>
<keyword evidence="2" id="KW-1133">Transmembrane helix</keyword>
<feature type="region of interest" description="Disordered" evidence="1">
    <location>
        <begin position="1"/>
        <end position="23"/>
    </location>
</feature>
<sequence length="265" mass="27828">MAKRRTTRSSPSRSRSSSNSSGSFSSILTGLIIGLTIAAIAAFMLTRTPVPLRDNTGSTSSSGLKMPGTSSPTVGSMSAGKQPLIDPNAWLSNDGRITSQQNAATGTSNPPPIRPLTPAEPAKTPQSGQSQDQIASLIKQLPAASTPARASADTKTATPASPAPATEQKLALTAKGKDIPLNTNTAKPATTSGRYLQVGAFRNAKEADSIRARMILMGYNAEITKVTVNNVEINRVRIGPFKNDNELNRSRTELSKAKISSTIVR</sequence>
<dbReference type="Gene3D" id="3.30.70.1070">
    <property type="entry name" value="Sporulation related repeat"/>
    <property type="match status" value="1"/>
</dbReference>
<feature type="compositionally biased region" description="Polar residues" evidence="1">
    <location>
        <begin position="124"/>
        <end position="134"/>
    </location>
</feature>
<dbReference type="EMBL" id="JAENGP010000002">
    <property type="protein sequence ID" value="MBK1779941.1"/>
    <property type="molecule type" value="Genomic_DNA"/>
</dbReference>
<feature type="domain" description="SPOR" evidence="3">
    <location>
        <begin position="188"/>
        <end position="265"/>
    </location>
</feature>
<dbReference type="Proteomes" id="UP000635316">
    <property type="component" value="Unassembled WGS sequence"/>
</dbReference>
<protein>
    <submittedName>
        <fullName evidence="4">SPOR domain-containing protein</fullName>
    </submittedName>
</protein>
<evidence type="ECO:0000256" key="2">
    <source>
        <dbReference type="SAM" id="Phobius"/>
    </source>
</evidence>
<dbReference type="RefSeq" id="WP_200233221.1">
    <property type="nucleotide sequence ID" value="NZ_JAENGP010000002.1"/>
</dbReference>
<feature type="transmembrane region" description="Helical" evidence="2">
    <location>
        <begin position="21"/>
        <end position="45"/>
    </location>
</feature>
<evidence type="ECO:0000256" key="1">
    <source>
        <dbReference type="SAM" id="MobiDB-lite"/>
    </source>
</evidence>
<dbReference type="PANTHER" id="PTHR38687">
    <property type="entry name" value="CELL DIVISION PROTEIN DEDD-RELATED"/>
    <property type="match status" value="1"/>
</dbReference>
<dbReference type="PROSITE" id="PS51724">
    <property type="entry name" value="SPOR"/>
    <property type="match status" value="1"/>
</dbReference>
<dbReference type="PANTHER" id="PTHR38687:SF1">
    <property type="entry name" value="CELL DIVISION PROTEIN DEDD"/>
    <property type="match status" value="1"/>
</dbReference>
<reference evidence="4 5" key="1">
    <citation type="submission" date="2020-12" db="EMBL/GenBank/DDBJ databases">
        <authorList>
            <person name="Lu T."/>
            <person name="Wang Q."/>
            <person name="Han X."/>
        </authorList>
    </citation>
    <scope>NUCLEOTIDE SEQUENCE [LARGE SCALE GENOMIC DNA]</scope>
    <source>
        <strain evidence="4 5">WQ 585</strain>
    </source>
</reference>
<keyword evidence="2" id="KW-0472">Membrane</keyword>
<proteinExistence type="predicted"/>
<evidence type="ECO:0000313" key="4">
    <source>
        <dbReference type="EMBL" id="MBK1779941.1"/>
    </source>
</evidence>
<feature type="compositionally biased region" description="Polar residues" evidence="1">
    <location>
        <begin position="95"/>
        <end position="108"/>
    </location>
</feature>
<keyword evidence="5" id="KW-1185">Reference proteome</keyword>
<name>A0ABS1E8H4_9BURK</name>
<feature type="compositionally biased region" description="Polar residues" evidence="1">
    <location>
        <begin position="55"/>
        <end position="76"/>
    </location>
</feature>